<dbReference type="Pfam" id="PF00704">
    <property type="entry name" value="Glyco_hydro_18"/>
    <property type="match status" value="1"/>
</dbReference>
<dbReference type="PANTHER" id="PTHR11177:SF402">
    <property type="entry name" value="CHITINASE"/>
    <property type="match status" value="1"/>
</dbReference>
<feature type="domain" description="GH18" evidence="15">
    <location>
        <begin position="62"/>
        <end position="416"/>
    </location>
</feature>
<evidence type="ECO:0000256" key="6">
    <source>
        <dbReference type="ARBA" id="ARBA00023024"/>
    </source>
</evidence>
<evidence type="ECO:0000256" key="13">
    <source>
        <dbReference type="SAM" id="MobiDB-lite"/>
    </source>
</evidence>
<evidence type="ECO:0000259" key="15">
    <source>
        <dbReference type="PROSITE" id="PS51910"/>
    </source>
</evidence>
<dbReference type="PROSITE" id="PS50941">
    <property type="entry name" value="CHIT_BIND_I_2"/>
    <property type="match status" value="1"/>
</dbReference>
<dbReference type="InterPro" id="IPR029070">
    <property type="entry name" value="Chitinase_insertion_sf"/>
</dbReference>
<evidence type="ECO:0000256" key="1">
    <source>
        <dbReference type="ARBA" id="ARBA00000822"/>
    </source>
</evidence>
<proteinExistence type="inferred from homology"/>
<accession>A0A1V6PIX0</accession>
<dbReference type="InterPro" id="IPR018371">
    <property type="entry name" value="Chitin-binding_1_CS"/>
</dbReference>
<feature type="domain" description="Chitin-binding type-1" evidence="14">
    <location>
        <begin position="17"/>
        <end position="49"/>
    </location>
</feature>
<comment type="catalytic activity">
    <reaction evidence="1">
        <text>Random endo-hydrolysis of N-acetyl-beta-D-glucosaminide (1-&gt;4)-beta-linkages in chitin and chitodextrins.</text>
        <dbReference type="EC" id="3.2.1.14"/>
    </reaction>
</comment>
<keyword evidence="10" id="KW-0624">Polysaccharide degradation</keyword>
<keyword evidence="5 12" id="KW-0378">Hydrolase</keyword>
<dbReference type="Gene3D" id="3.20.20.80">
    <property type="entry name" value="Glycosidases"/>
    <property type="match status" value="1"/>
</dbReference>
<dbReference type="GO" id="GO:0008061">
    <property type="term" value="F:chitin binding"/>
    <property type="evidence" value="ECO:0007669"/>
    <property type="project" value="UniProtKB-UniRule"/>
</dbReference>
<dbReference type="GO" id="GO:0000272">
    <property type="term" value="P:polysaccharide catabolic process"/>
    <property type="evidence" value="ECO:0007669"/>
    <property type="project" value="UniProtKB-KW"/>
</dbReference>
<evidence type="ECO:0000256" key="12">
    <source>
        <dbReference type="RuleBase" id="RU000489"/>
    </source>
</evidence>
<dbReference type="PROSITE" id="PS00026">
    <property type="entry name" value="CHIT_BIND_I_1"/>
    <property type="match status" value="1"/>
</dbReference>
<sequence>MSSQSTDFWLAYAPVANSTCPLNVCCSQYGFCGTTEDFCGDGCSSGCDAVDQPSCSGTSSEKVYAGYFEAWNYQHACDNLEPKNIDVTPWTHLYYAFASISSDDSSIKFTYDNDEKWIPQMVALKKKKPSLKVWLSVGGWDLGGKIFSDMVRFPGTRKAFVDSAVDTMSSYGFDGLDIDWEYPAASDRSGRDEDTANLVTLVQELKTAFGDDYGISATLPSSYYYLKGFNVTGMAEYVDHFNFMSYDIHGTWDGNSAWTSSDINPHTNLTEINEGLDLLWRVNIEPAQVHLGLGFYGRSFTLNDTSCTEPGCPFDKTGNTNGGGEAGQCTGSSGILSDYEIAEVLDIYDPKVTYNKQAAVNWITWNDNQWVSFDNAKTLKQKADYANSRCLGGLFAWTLDEGGPGSTTNPNKLDPSDSSMSGADIDGGSDGSGDVYIAADVAAGDAKSNTATGIAPLNIIVAPSTLASMTTIIIDPFPTQLEVAWTTTVTVTVEGTPTVTTTVARTVESTTFTIDPITTGIINWWNWNITDSDVTKTSTVLLPSIDLGPIVFPDDGNPEHITSADFTTHTVTKSRTIFPPPWPWSHTSLPRDVPTPTVTFTQGPAGPTCTANCGTKCTSFCEGPCLDCDDAKSNEGWTDPDDPNPPASHSKCTGPGCHNGECTGSNCQKKGCTGSGCDNGVCIDDSCKETGCIGDDCDSGGSCDGADCKTVGCEGPDCNGSGGCFGLDCISIGCIGIDCDSSTGECTGPNCHKVSCSGPNCQDGVCTGEGCESEDDDCEADEAEVCTESVYSSIVAPTSTYTTKTSTSCETITACSAEASTTTTTISEADLTAWTEYWNPEITLDTAVASSLAASLEAVYSSIYNYDTKTTSSSAPSTTTSKASTTTTSTASTSTSVVHGTPTATSVDATPTTFHSPSNESHIEMNFYKDSSCGDFIAGYEWDNNPWYSSGYCEEWGIKEIDGRNMVASSVYPVFRESDWNLGIQSIWEDCMSTNLGQQLKTRTCYKLDYNPYGDDPNGRGDWIIFSNDVPYGSG</sequence>
<dbReference type="OMA" id="PWTHLYY"/>
<evidence type="ECO:0000256" key="11">
    <source>
        <dbReference type="PROSITE-ProRule" id="PRU00261"/>
    </source>
</evidence>
<evidence type="ECO:0000313" key="16">
    <source>
        <dbReference type="EMBL" id="OQD76456.1"/>
    </source>
</evidence>
<dbReference type="Gene3D" id="3.10.50.10">
    <property type="match status" value="1"/>
</dbReference>
<keyword evidence="8" id="KW-0119">Carbohydrate metabolism</keyword>
<evidence type="ECO:0000256" key="7">
    <source>
        <dbReference type="ARBA" id="ARBA00023026"/>
    </source>
</evidence>
<dbReference type="InterPro" id="IPR036861">
    <property type="entry name" value="Endochitinase-like_sf"/>
</dbReference>
<dbReference type="EC" id="3.2.1.14" evidence="3"/>
<feature type="compositionally biased region" description="Low complexity" evidence="13">
    <location>
        <begin position="869"/>
        <end position="896"/>
    </location>
</feature>
<dbReference type="InterPro" id="IPR011583">
    <property type="entry name" value="Chitinase_II/V-like_cat"/>
</dbReference>
<feature type="compositionally biased region" description="Polar residues" evidence="13">
    <location>
        <begin position="902"/>
        <end position="913"/>
    </location>
</feature>
<dbReference type="InterPro" id="IPR001002">
    <property type="entry name" value="Chitin-bd_1"/>
</dbReference>
<dbReference type="InterPro" id="IPR017853">
    <property type="entry name" value="GH"/>
</dbReference>
<dbReference type="OrthoDB" id="73875at2759"/>
<evidence type="ECO:0000256" key="3">
    <source>
        <dbReference type="ARBA" id="ARBA00012729"/>
    </source>
</evidence>
<comment type="caution">
    <text evidence="16">The sequence shown here is derived from an EMBL/GenBank/DDBJ whole genome shotgun (WGS) entry which is preliminary data.</text>
</comment>
<dbReference type="STRING" id="69771.A0A1V6PIX0"/>
<keyword evidence="7" id="KW-0843">Virulence</keyword>
<dbReference type="SUPFAM" id="SSF54556">
    <property type="entry name" value="Chitinase insertion domain"/>
    <property type="match status" value="1"/>
</dbReference>
<dbReference type="SUPFAM" id="SSF57016">
    <property type="entry name" value="Plant lectins/antimicrobial peptides"/>
    <property type="match status" value="1"/>
</dbReference>
<evidence type="ECO:0000256" key="5">
    <source>
        <dbReference type="ARBA" id="ARBA00022801"/>
    </source>
</evidence>
<dbReference type="Proteomes" id="UP000191522">
    <property type="component" value="Unassembled WGS sequence"/>
</dbReference>
<gene>
    <name evidence="16" type="ORF">PENDEC_c004G00149</name>
</gene>
<comment type="similarity">
    <text evidence="2">Belongs to the glycosyl hydrolase 18 family. Chitinase class V subfamily.</text>
</comment>
<evidence type="ECO:0000256" key="8">
    <source>
        <dbReference type="ARBA" id="ARBA00023277"/>
    </source>
</evidence>
<dbReference type="InterPro" id="IPR001579">
    <property type="entry name" value="Glyco_hydro_18_chit_AS"/>
</dbReference>
<feature type="disulfide bond" evidence="11">
    <location>
        <begin position="25"/>
        <end position="39"/>
    </location>
</feature>
<feature type="region of interest" description="Disordered" evidence="13">
    <location>
        <begin position="405"/>
        <end position="425"/>
    </location>
</feature>
<evidence type="ECO:0000256" key="4">
    <source>
        <dbReference type="ARBA" id="ARBA00022669"/>
    </source>
</evidence>
<dbReference type="InterPro" id="IPR001223">
    <property type="entry name" value="Glyco_hydro18_cat"/>
</dbReference>
<keyword evidence="11" id="KW-1015">Disulfide bond</keyword>
<dbReference type="PANTHER" id="PTHR11177">
    <property type="entry name" value="CHITINASE"/>
    <property type="match status" value="1"/>
</dbReference>
<keyword evidence="17" id="KW-1185">Reference proteome</keyword>
<dbReference type="InterPro" id="IPR050314">
    <property type="entry name" value="Glycosyl_Hydrlase_18"/>
</dbReference>
<evidence type="ECO:0000256" key="2">
    <source>
        <dbReference type="ARBA" id="ARBA00008682"/>
    </source>
</evidence>
<keyword evidence="6" id="KW-0146">Chitin degradation</keyword>
<dbReference type="EMBL" id="MDYL01000004">
    <property type="protein sequence ID" value="OQD76456.1"/>
    <property type="molecule type" value="Genomic_DNA"/>
</dbReference>
<organism evidence="16 17">
    <name type="scientific">Penicillium decumbens</name>
    <dbReference type="NCBI Taxonomy" id="69771"/>
    <lineage>
        <taxon>Eukaryota</taxon>
        <taxon>Fungi</taxon>
        <taxon>Dikarya</taxon>
        <taxon>Ascomycota</taxon>
        <taxon>Pezizomycotina</taxon>
        <taxon>Eurotiomycetes</taxon>
        <taxon>Eurotiomycetidae</taxon>
        <taxon>Eurotiales</taxon>
        <taxon>Aspergillaceae</taxon>
        <taxon>Penicillium</taxon>
    </lineage>
</organism>
<evidence type="ECO:0000313" key="17">
    <source>
        <dbReference type="Proteomes" id="UP000191522"/>
    </source>
</evidence>
<dbReference type="SUPFAM" id="SSF51445">
    <property type="entry name" value="(Trans)glycosidases"/>
    <property type="match status" value="1"/>
</dbReference>
<evidence type="ECO:0000259" key="14">
    <source>
        <dbReference type="PROSITE" id="PS50941"/>
    </source>
</evidence>
<name>A0A1V6PIX0_PENDC</name>
<comment type="caution">
    <text evidence="11">Lacks conserved residue(s) required for the propagation of feature annotation.</text>
</comment>
<evidence type="ECO:0000256" key="10">
    <source>
        <dbReference type="ARBA" id="ARBA00023326"/>
    </source>
</evidence>
<dbReference type="PROSITE" id="PS01095">
    <property type="entry name" value="GH18_1"/>
    <property type="match status" value="1"/>
</dbReference>
<reference evidence="17" key="1">
    <citation type="journal article" date="2017" name="Nat. Microbiol.">
        <title>Global analysis of biosynthetic gene clusters reveals vast potential of secondary metabolite production in Penicillium species.</title>
        <authorList>
            <person name="Nielsen J.C."/>
            <person name="Grijseels S."/>
            <person name="Prigent S."/>
            <person name="Ji B."/>
            <person name="Dainat J."/>
            <person name="Nielsen K.F."/>
            <person name="Frisvad J.C."/>
            <person name="Workman M."/>
            <person name="Nielsen J."/>
        </authorList>
    </citation>
    <scope>NUCLEOTIDE SEQUENCE [LARGE SCALE GENOMIC DNA]</scope>
    <source>
        <strain evidence="17">IBT 11843</strain>
    </source>
</reference>
<dbReference type="SMART" id="SM00636">
    <property type="entry name" value="Glyco_18"/>
    <property type="match status" value="1"/>
</dbReference>
<keyword evidence="9 12" id="KW-0326">Glycosidase</keyword>
<protein>
    <recommendedName>
        <fullName evidence="3">chitinase</fullName>
        <ecNumber evidence="3">3.2.1.14</ecNumber>
    </recommendedName>
</protein>
<feature type="disulfide bond" evidence="11">
    <location>
        <begin position="20"/>
        <end position="32"/>
    </location>
</feature>
<dbReference type="GO" id="GO:0006032">
    <property type="term" value="P:chitin catabolic process"/>
    <property type="evidence" value="ECO:0007669"/>
    <property type="project" value="UniProtKB-KW"/>
</dbReference>
<dbReference type="SMART" id="SM00270">
    <property type="entry name" value="ChtBD1"/>
    <property type="match status" value="1"/>
</dbReference>
<dbReference type="PROSITE" id="PS51910">
    <property type="entry name" value="GH18_2"/>
    <property type="match status" value="1"/>
</dbReference>
<evidence type="ECO:0000256" key="9">
    <source>
        <dbReference type="ARBA" id="ARBA00023295"/>
    </source>
</evidence>
<dbReference type="GO" id="GO:0008843">
    <property type="term" value="F:endochitinase activity"/>
    <property type="evidence" value="ECO:0007669"/>
    <property type="project" value="UniProtKB-EC"/>
</dbReference>
<keyword evidence="4 11" id="KW-0147">Chitin-binding</keyword>
<dbReference type="CDD" id="cd00035">
    <property type="entry name" value="ChtBD1"/>
    <property type="match status" value="1"/>
</dbReference>
<feature type="disulfide bond" evidence="11">
    <location>
        <begin position="43"/>
        <end position="47"/>
    </location>
</feature>
<feature type="region of interest" description="Disordered" evidence="13">
    <location>
        <begin position="869"/>
        <end position="913"/>
    </location>
</feature>
<feature type="compositionally biased region" description="Low complexity" evidence="13">
    <location>
        <begin position="416"/>
        <end position="425"/>
    </location>
</feature>
<dbReference type="AlphaFoldDB" id="A0A1V6PIX0"/>